<feature type="region of interest" description="Disordered" evidence="1">
    <location>
        <begin position="1"/>
        <end position="25"/>
    </location>
</feature>
<accession>A0ABZ1FRU8</accession>
<sequence>MSEKNPASSYCEGRHPDGSQNSAGTNPCVFVGVLDDRPGSKYPKLGTGGGIAGGGKKIYSVSGQVTDEKSATTVWSVGGKFTPKVTSTPANGGAGGEIGGEIGFTYSYSSTSLNRVTGTQEDKYETDFPADKKGSLQGRRDGAYYVGYLFVQYQAVPGAPGTGPEKEHIKAVPARVYVQSPKSSTPVTYFKYQEPAPQ</sequence>
<name>A0ABZ1FRU8_9ACTN</name>
<evidence type="ECO:0000256" key="1">
    <source>
        <dbReference type="SAM" id="MobiDB-lite"/>
    </source>
</evidence>
<protein>
    <submittedName>
        <fullName evidence="2">Uncharacterized protein</fullName>
    </submittedName>
</protein>
<dbReference type="Proteomes" id="UP001344251">
    <property type="component" value="Chromosome"/>
</dbReference>
<organism evidence="2 3">
    <name type="scientific">Streptomyces decoyicus</name>
    <dbReference type="NCBI Taxonomy" id="249567"/>
    <lineage>
        <taxon>Bacteria</taxon>
        <taxon>Bacillati</taxon>
        <taxon>Actinomycetota</taxon>
        <taxon>Actinomycetes</taxon>
        <taxon>Kitasatosporales</taxon>
        <taxon>Streptomycetaceae</taxon>
        <taxon>Streptomyces</taxon>
    </lineage>
</organism>
<dbReference type="RefSeq" id="WP_326622771.1">
    <property type="nucleotide sequence ID" value="NZ_CP109106.1"/>
</dbReference>
<keyword evidence="3" id="KW-1185">Reference proteome</keyword>
<gene>
    <name evidence="2" type="ORF">OG863_37390</name>
</gene>
<reference evidence="2 3" key="1">
    <citation type="submission" date="2022-10" db="EMBL/GenBank/DDBJ databases">
        <title>The complete genomes of actinobacterial strains from the NBC collection.</title>
        <authorList>
            <person name="Joergensen T.S."/>
            <person name="Alvarez Arevalo M."/>
            <person name="Sterndorff E.B."/>
            <person name="Faurdal D."/>
            <person name="Vuksanovic O."/>
            <person name="Mourched A.-S."/>
            <person name="Charusanti P."/>
            <person name="Shaw S."/>
            <person name="Blin K."/>
            <person name="Weber T."/>
        </authorList>
    </citation>
    <scope>NUCLEOTIDE SEQUENCE [LARGE SCALE GENOMIC DNA]</scope>
    <source>
        <strain evidence="2 3">NBC 01774</strain>
    </source>
</reference>
<dbReference type="EMBL" id="CP109106">
    <property type="protein sequence ID" value="WSB73185.1"/>
    <property type="molecule type" value="Genomic_DNA"/>
</dbReference>
<evidence type="ECO:0000313" key="3">
    <source>
        <dbReference type="Proteomes" id="UP001344251"/>
    </source>
</evidence>
<evidence type="ECO:0000313" key="2">
    <source>
        <dbReference type="EMBL" id="WSB73185.1"/>
    </source>
</evidence>
<proteinExistence type="predicted"/>